<sequence>MMEGSKEGFKEGGESTVSEPILEPKPCEKYSKGKGLWKGSRKVEESTDMAPRRVYVRRNVNENVEREAPQVLVDLLAEQVTNSEFRAIFQVLAQANREVVAPVNPNVSMAASRGREFNRMNPPEFHRYKVEEDPRAFIDEVYNVLMIMGVTLVEKAELAAYQLKGVAQVWFDPWKEERAVDVGPLDWEKFKVAFLDRYAPTMISDPRARMSKFVSGVSKIVVKECRTAILINDMDISHLMVHAQQIEGEKLKEKTRDSKRARRDDGDSSHSRSDGGNHSQGKGSSEQMSLECRECGRRHKGECLAGSNACFGFGKMDHKLRNSPTVAKNERDNH</sequence>
<gene>
    <name evidence="2" type="ORF">MTR67_002020</name>
</gene>
<evidence type="ECO:0000313" key="2">
    <source>
        <dbReference type="EMBL" id="WMV08635.1"/>
    </source>
</evidence>
<organism evidence="2 3">
    <name type="scientific">Solanum verrucosum</name>
    <dbReference type="NCBI Taxonomy" id="315347"/>
    <lineage>
        <taxon>Eukaryota</taxon>
        <taxon>Viridiplantae</taxon>
        <taxon>Streptophyta</taxon>
        <taxon>Embryophyta</taxon>
        <taxon>Tracheophyta</taxon>
        <taxon>Spermatophyta</taxon>
        <taxon>Magnoliopsida</taxon>
        <taxon>eudicotyledons</taxon>
        <taxon>Gunneridae</taxon>
        <taxon>Pentapetalae</taxon>
        <taxon>asterids</taxon>
        <taxon>lamiids</taxon>
        <taxon>Solanales</taxon>
        <taxon>Solanaceae</taxon>
        <taxon>Solanoideae</taxon>
        <taxon>Solaneae</taxon>
        <taxon>Solanum</taxon>
    </lineage>
</organism>
<dbReference type="EMBL" id="CP133612">
    <property type="protein sequence ID" value="WMV08635.1"/>
    <property type="molecule type" value="Genomic_DNA"/>
</dbReference>
<proteinExistence type="predicted"/>
<dbReference type="Proteomes" id="UP001234989">
    <property type="component" value="Chromosome 1"/>
</dbReference>
<evidence type="ECO:0008006" key="4">
    <source>
        <dbReference type="Google" id="ProtNLM"/>
    </source>
</evidence>
<reference evidence="2" key="1">
    <citation type="submission" date="2023-08" db="EMBL/GenBank/DDBJ databases">
        <title>A de novo genome assembly of Solanum verrucosum Schlechtendal, a Mexican diploid species geographically isolated from the other diploid A-genome species in potato relatives.</title>
        <authorList>
            <person name="Hosaka K."/>
        </authorList>
    </citation>
    <scope>NUCLEOTIDE SEQUENCE</scope>
    <source>
        <tissue evidence="2">Young leaves</tissue>
    </source>
</reference>
<evidence type="ECO:0000256" key="1">
    <source>
        <dbReference type="SAM" id="MobiDB-lite"/>
    </source>
</evidence>
<name>A0AAF0TCX8_SOLVR</name>
<feature type="region of interest" description="Disordered" evidence="1">
    <location>
        <begin position="312"/>
        <end position="334"/>
    </location>
</feature>
<feature type="compositionally biased region" description="Basic and acidic residues" evidence="1">
    <location>
        <begin position="247"/>
        <end position="275"/>
    </location>
</feature>
<evidence type="ECO:0000313" key="3">
    <source>
        <dbReference type="Proteomes" id="UP001234989"/>
    </source>
</evidence>
<feature type="region of interest" description="Disordered" evidence="1">
    <location>
        <begin position="247"/>
        <end position="288"/>
    </location>
</feature>
<protein>
    <recommendedName>
        <fullName evidence="4">Gag-pol polyprotein</fullName>
    </recommendedName>
</protein>
<accession>A0AAF0TCX8</accession>
<feature type="compositionally biased region" description="Basic and acidic residues" evidence="1">
    <location>
        <begin position="1"/>
        <end position="13"/>
    </location>
</feature>
<dbReference type="PANTHER" id="PTHR34482">
    <property type="entry name" value="DNA DAMAGE-INDUCIBLE PROTEIN 1-LIKE"/>
    <property type="match status" value="1"/>
</dbReference>
<feature type="region of interest" description="Disordered" evidence="1">
    <location>
        <begin position="1"/>
        <end position="25"/>
    </location>
</feature>
<dbReference type="PANTHER" id="PTHR34482:SF57">
    <property type="entry name" value="RETROTRANSPOSON GAG DOMAIN-CONTAINING PROTEIN"/>
    <property type="match status" value="1"/>
</dbReference>
<feature type="compositionally biased region" description="Polar residues" evidence="1">
    <location>
        <begin position="277"/>
        <end position="288"/>
    </location>
</feature>
<dbReference type="AlphaFoldDB" id="A0AAF0TCX8"/>
<keyword evidence="3" id="KW-1185">Reference proteome</keyword>